<dbReference type="GO" id="GO:0006627">
    <property type="term" value="P:protein processing involved in protein targeting to mitochondrion"/>
    <property type="evidence" value="ECO:0007669"/>
    <property type="project" value="InterPro"/>
</dbReference>
<evidence type="ECO:0000256" key="6">
    <source>
        <dbReference type="ARBA" id="ARBA00022792"/>
    </source>
</evidence>
<dbReference type="AlphaFoldDB" id="A0AAN6F5V2"/>
<proteinExistence type="inferred from homology"/>
<evidence type="ECO:0000313" key="14">
    <source>
        <dbReference type="EMBL" id="KAJ8996160.1"/>
    </source>
</evidence>
<evidence type="ECO:0000256" key="3">
    <source>
        <dbReference type="ARBA" id="ARBA00013650"/>
    </source>
</evidence>
<evidence type="ECO:0000256" key="9">
    <source>
        <dbReference type="ARBA" id="ARBA00023128"/>
    </source>
</evidence>
<evidence type="ECO:0000259" key="13">
    <source>
        <dbReference type="Pfam" id="PF10502"/>
    </source>
</evidence>
<evidence type="ECO:0000256" key="1">
    <source>
        <dbReference type="ARBA" id="ARBA00004434"/>
    </source>
</evidence>
<reference evidence="14" key="1">
    <citation type="submission" date="2023-01" db="EMBL/GenBank/DDBJ databases">
        <title>Exophiala dermititidis isolated from Cystic Fibrosis Patient.</title>
        <authorList>
            <person name="Kurbessoian T."/>
            <person name="Crocker A."/>
            <person name="Murante D."/>
            <person name="Hogan D.A."/>
            <person name="Stajich J.E."/>
        </authorList>
    </citation>
    <scope>NUCLEOTIDE SEQUENCE</scope>
    <source>
        <strain evidence="14">Ex8</strain>
    </source>
</reference>
<dbReference type="InterPro" id="IPR036286">
    <property type="entry name" value="LexA/Signal_pep-like_sf"/>
</dbReference>
<comment type="caution">
    <text evidence="14">The sequence shown here is derived from an EMBL/GenBank/DDBJ whole genome shotgun (WGS) entry which is preliminary data.</text>
</comment>
<feature type="region of interest" description="Disordered" evidence="12">
    <location>
        <begin position="377"/>
        <end position="437"/>
    </location>
</feature>
<accession>A0AAN6F5V2</accession>
<dbReference type="PANTHER" id="PTHR46041:SF2">
    <property type="entry name" value="MITOCHONDRIAL INNER MEMBRANE PROTEASE SUBUNIT 2"/>
    <property type="match status" value="1"/>
</dbReference>
<keyword evidence="4" id="KW-0645">Protease</keyword>
<evidence type="ECO:0000256" key="4">
    <source>
        <dbReference type="ARBA" id="ARBA00022670"/>
    </source>
</evidence>
<dbReference type="GO" id="GO:0042720">
    <property type="term" value="C:mitochondrial inner membrane peptidase complex"/>
    <property type="evidence" value="ECO:0007669"/>
    <property type="project" value="InterPro"/>
</dbReference>
<keyword evidence="10" id="KW-0472">Membrane</keyword>
<name>A0AAN6F5V2_EXODE</name>
<evidence type="ECO:0000256" key="11">
    <source>
        <dbReference type="PIRSR" id="PIRSR600223-1"/>
    </source>
</evidence>
<dbReference type="GO" id="GO:0004252">
    <property type="term" value="F:serine-type endopeptidase activity"/>
    <property type="evidence" value="ECO:0007669"/>
    <property type="project" value="InterPro"/>
</dbReference>
<gene>
    <name evidence="14" type="ORF">HRR80_000895</name>
</gene>
<keyword evidence="6" id="KW-0999">Mitochondrion inner membrane</keyword>
<dbReference type="PANTHER" id="PTHR46041">
    <property type="entry name" value="MITOCHONDRIAL INNER MEMBRANE PROTEASE SUBUNIT 2"/>
    <property type="match status" value="1"/>
</dbReference>
<evidence type="ECO:0000256" key="12">
    <source>
        <dbReference type="SAM" id="MobiDB-lite"/>
    </source>
</evidence>
<keyword evidence="5" id="KW-0812">Transmembrane</keyword>
<dbReference type="InterPro" id="IPR000223">
    <property type="entry name" value="Pept_S26A_signal_pept_1"/>
</dbReference>
<feature type="compositionally biased region" description="Basic and acidic residues" evidence="12">
    <location>
        <begin position="58"/>
        <end position="92"/>
    </location>
</feature>
<feature type="active site" evidence="11">
    <location>
        <position position="133"/>
    </location>
</feature>
<dbReference type="Pfam" id="PF10502">
    <property type="entry name" value="Peptidase_S26"/>
    <property type="match status" value="1"/>
</dbReference>
<feature type="compositionally biased region" description="Basic and acidic residues" evidence="12">
    <location>
        <begin position="410"/>
        <end position="426"/>
    </location>
</feature>
<evidence type="ECO:0000256" key="8">
    <source>
        <dbReference type="ARBA" id="ARBA00022989"/>
    </source>
</evidence>
<protein>
    <recommendedName>
        <fullName evidence="3">Mitochondrial inner membrane protease subunit 2</fullName>
    </recommendedName>
</protein>
<dbReference type="GO" id="GO:0006465">
    <property type="term" value="P:signal peptide processing"/>
    <property type="evidence" value="ECO:0007669"/>
    <property type="project" value="InterPro"/>
</dbReference>
<dbReference type="CDD" id="cd06530">
    <property type="entry name" value="S26_SPase_I"/>
    <property type="match status" value="1"/>
</dbReference>
<dbReference type="InterPro" id="IPR019533">
    <property type="entry name" value="Peptidase_S26"/>
</dbReference>
<sequence>MPPTSRGLMFLRCIRPASRTPITPLRRATTNNRPSYGLPDRSQVEARKGEIAQQRLDLSQKLEQEPEPKQKEHDSDPEQDQSDKQTDDSRKPFLDFISPSARRWIWRLFYIVPPVAFIILEFPLEVMWVTGPSMSPLLNVNLSPELPQTSDAILVQKVMFENRPMFGLRLPKFELQRGQIIVFYAPHNPEKLAVKRVIGVPGDRVTPLPGYPGGDGPVVIPYNHIWVEGDANNRDKSIDSNWYGPISQNLVIGFVTMVLSPWYAPTVVNWREHDYPAKKSGRVENDVVHDATVDPDKKTMIEAFSNGVAARELAAIRRNRNELPTLMRDSQKFQKLRTMYAHAKFELEQDNPDSREIAQGLVNELEAAFEAVGLSREGKPLPPALKGSIDPSRAGDDGQVGDQSLKQKKLKEYLERQKKGPADVRNDSPGCLNLGAA</sequence>
<comment type="similarity">
    <text evidence="2">Belongs to the peptidase S26 family. IMP2 subfamily.</text>
</comment>
<dbReference type="SUPFAM" id="SSF51306">
    <property type="entry name" value="LexA/Signal peptidase"/>
    <property type="match status" value="1"/>
</dbReference>
<keyword evidence="7" id="KW-0378">Hydrolase</keyword>
<evidence type="ECO:0000256" key="10">
    <source>
        <dbReference type="ARBA" id="ARBA00023136"/>
    </source>
</evidence>
<comment type="subcellular location">
    <subcellularLocation>
        <location evidence="1">Mitochondrion inner membrane</location>
        <topology evidence="1">Single-pass membrane protein</topology>
    </subcellularLocation>
</comment>
<dbReference type="Proteomes" id="UP001161757">
    <property type="component" value="Unassembled WGS sequence"/>
</dbReference>
<dbReference type="Gene3D" id="2.10.109.10">
    <property type="entry name" value="Umud Fragment, subunit A"/>
    <property type="match status" value="1"/>
</dbReference>
<dbReference type="EMBL" id="JAJGCB010000001">
    <property type="protein sequence ID" value="KAJ8996160.1"/>
    <property type="molecule type" value="Genomic_DNA"/>
</dbReference>
<keyword evidence="9" id="KW-0496">Mitochondrion</keyword>
<organism evidence="14 15">
    <name type="scientific">Exophiala dermatitidis</name>
    <name type="common">Black yeast-like fungus</name>
    <name type="synonym">Wangiella dermatitidis</name>
    <dbReference type="NCBI Taxonomy" id="5970"/>
    <lineage>
        <taxon>Eukaryota</taxon>
        <taxon>Fungi</taxon>
        <taxon>Dikarya</taxon>
        <taxon>Ascomycota</taxon>
        <taxon>Pezizomycotina</taxon>
        <taxon>Eurotiomycetes</taxon>
        <taxon>Chaetothyriomycetidae</taxon>
        <taxon>Chaetothyriales</taxon>
        <taxon>Herpotrichiellaceae</taxon>
        <taxon>Exophiala</taxon>
    </lineage>
</organism>
<dbReference type="PRINTS" id="PR00727">
    <property type="entry name" value="LEADERPTASE"/>
</dbReference>
<dbReference type="InterPro" id="IPR037730">
    <property type="entry name" value="IMP2"/>
</dbReference>
<feature type="active site" evidence="11">
    <location>
        <position position="195"/>
    </location>
</feature>
<evidence type="ECO:0000256" key="7">
    <source>
        <dbReference type="ARBA" id="ARBA00022801"/>
    </source>
</evidence>
<evidence type="ECO:0000256" key="2">
    <source>
        <dbReference type="ARBA" id="ARBA00007066"/>
    </source>
</evidence>
<keyword evidence="8" id="KW-1133">Transmembrane helix</keyword>
<evidence type="ECO:0000313" key="15">
    <source>
        <dbReference type="Proteomes" id="UP001161757"/>
    </source>
</evidence>
<feature type="domain" description="Peptidase S26" evidence="13">
    <location>
        <begin position="103"/>
        <end position="206"/>
    </location>
</feature>
<evidence type="ECO:0000256" key="5">
    <source>
        <dbReference type="ARBA" id="ARBA00022692"/>
    </source>
</evidence>
<feature type="region of interest" description="Disordered" evidence="12">
    <location>
        <begin position="21"/>
        <end position="92"/>
    </location>
</feature>